<proteinExistence type="predicted"/>
<reference evidence="1" key="1">
    <citation type="submission" date="2022-04" db="EMBL/GenBank/DDBJ databases">
        <title>Jade perch genome.</title>
        <authorList>
            <person name="Chao B."/>
        </authorList>
    </citation>
    <scope>NUCLEOTIDE SEQUENCE</scope>
    <source>
        <strain evidence="1">CB-2022</strain>
    </source>
</reference>
<name>A0ACB8X294_9TELE</name>
<keyword evidence="2" id="KW-1185">Reference proteome</keyword>
<protein>
    <submittedName>
        <fullName evidence="1">Uncharacterized protein</fullName>
    </submittedName>
</protein>
<gene>
    <name evidence="1" type="ORF">L3Q82_006216</name>
</gene>
<evidence type="ECO:0000313" key="1">
    <source>
        <dbReference type="EMBL" id="KAI3374390.1"/>
    </source>
</evidence>
<sequence length="464" mass="49974">MAKPLDHIKRPMNAFMVWSRGQRRKMAQENPKMHNSEISKRLGAEWKLLSDSEKRPYIDEAKRLRTQHMKEHPDYKYRPRRKPKSLLKRDRFVFPLPALLGDAAEHLKGFSMDSFLVPGNKARAPASSSSSSSSSSSFSLLEPVAHFSTGAVQRMAEIPHSLAAGALPFGAHTFGYQTGGIGGLACPGQHTHTHPSPSGPGYVVPCNCSAWSAASLQPQVAYILFPGGNGGFILGLIGAATLIAATAMNKWSVKDRQGDVVTSVYTYKGLWQDCETTSSGFTECRPLYGLLGFSGSFQAVRALMIVGVVLSVLGALISVFSLTCLTMNSMSESSKAKMSLTAGIMFIIAGVCGIAGASIYASQIVATFRMSTYNNYGGNMEMGGMGGMGEMGGMPTYTFGPALFVAWIGGGILLIGGILKSLAFKEMVKDEKPRYPGVAYKQHHSKTDPGDHQSEGNKKTQNYV</sequence>
<comment type="caution">
    <text evidence="1">The sequence shown here is derived from an EMBL/GenBank/DDBJ whole genome shotgun (WGS) entry which is preliminary data.</text>
</comment>
<dbReference type="EMBL" id="CM041533">
    <property type="protein sequence ID" value="KAI3374390.1"/>
    <property type="molecule type" value="Genomic_DNA"/>
</dbReference>
<evidence type="ECO:0000313" key="2">
    <source>
        <dbReference type="Proteomes" id="UP000831701"/>
    </source>
</evidence>
<dbReference type="Proteomes" id="UP000831701">
    <property type="component" value="Chromosome 3"/>
</dbReference>
<organism evidence="1 2">
    <name type="scientific">Scortum barcoo</name>
    <name type="common">barcoo grunter</name>
    <dbReference type="NCBI Taxonomy" id="214431"/>
    <lineage>
        <taxon>Eukaryota</taxon>
        <taxon>Metazoa</taxon>
        <taxon>Chordata</taxon>
        <taxon>Craniata</taxon>
        <taxon>Vertebrata</taxon>
        <taxon>Euteleostomi</taxon>
        <taxon>Actinopterygii</taxon>
        <taxon>Neopterygii</taxon>
        <taxon>Teleostei</taxon>
        <taxon>Neoteleostei</taxon>
        <taxon>Acanthomorphata</taxon>
        <taxon>Eupercaria</taxon>
        <taxon>Centrarchiformes</taxon>
        <taxon>Terapontoidei</taxon>
        <taxon>Terapontidae</taxon>
        <taxon>Scortum</taxon>
    </lineage>
</organism>
<accession>A0ACB8X294</accession>